<evidence type="ECO:0000313" key="2">
    <source>
        <dbReference type="Proteomes" id="UP000308197"/>
    </source>
</evidence>
<keyword evidence="2" id="KW-1185">Reference proteome</keyword>
<dbReference type="Proteomes" id="UP000308197">
    <property type="component" value="Unassembled WGS sequence"/>
</dbReference>
<accession>A0A5C3P1D4</accession>
<reference evidence="1 2" key="1">
    <citation type="journal article" date="2019" name="Nat. Ecol. Evol.">
        <title>Megaphylogeny resolves global patterns of mushroom evolution.</title>
        <authorList>
            <person name="Varga T."/>
            <person name="Krizsan K."/>
            <person name="Foldi C."/>
            <person name="Dima B."/>
            <person name="Sanchez-Garcia M."/>
            <person name="Sanchez-Ramirez S."/>
            <person name="Szollosi G.J."/>
            <person name="Szarkandi J.G."/>
            <person name="Papp V."/>
            <person name="Albert L."/>
            <person name="Andreopoulos W."/>
            <person name="Angelini C."/>
            <person name="Antonin V."/>
            <person name="Barry K.W."/>
            <person name="Bougher N.L."/>
            <person name="Buchanan P."/>
            <person name="Buyck B."/>
            <person name="Bense V."/>
            <person name="Catcheside P."/>
            <person name="Chovatia M."/>
            <person name="Cooper J."/>
            <person name="Damon W."/>
            <person name="Desjardin D."/>
            <person name="Finy P."/>
            <person name="Geml J."/>
            <person name="Haridas S."/>
            <person name="Hughes K."/>
            <person name="Justo A."/>
            <person name="Karasinski D."/>
            <person name="Kautmanova I."/>
            <person name="Kiss B."/>
            <person name="Kocsube S."/>
            <person name="Kotiranta H."/>
            <person name="LaButti K.M."/>
            <person name="Lechner B.E."/>
            <person name="Liimatainen K."/>
            <person name="Lipzen A."/>
            <person name="Lukacs Z."/>
            <person name="Mihaltcheva S."/>
            <person name="Morgado L.N."/>
            <person name="Niskanen T."/>
            <person name="Noordeloos M.E."/>
            <person name="Ohm R.A."/>
            <person name="Ortiz-Santana B."/>
            <person name="Ovrebo C."/>
            <person name="Racz N."/>
            <person name="Riley R."/>
            <person name="Savchenko A."/>
            <person name="Shiryaev A."/>
            <person name="Soop K."/>
            <person name="Spirin V."/>
            <person name="Szebenyi C."/>
            <person name="Tomsovsky M."/>
            <person name="Tulloss R.E."/>
            <person name="Uehling J."/>
            <person name="Grigoriev I.V."/>
            <person name="Vagvolgyi C."/>
            <person name="Papp T."/>
            <person name="Martin F.M."/>
            <person name="Miettinen O."/>
            <person name="Hibbett D.S."/>
            <person name="Nagy L.G."/>
        </authorList>
    </citation>
    <scope>NUCLEOTIDE SEQUENCE [LARGE SCALE GENOMIC DNA]</scope>
    <source>
        <strain evidence="1 2">HHB13444</strain>
    </source>
</reference>
<dbReference type="InParanoid" id="A0A5C3P1D4"/>
<dbReference type="EMBL" id="ML211420">
    <property type="protein sequence ID" value="TFK83112.1"/>
    <property type="molecule type" value="Genomic_DNA"/>
</dbReference>
<name>A0A5C3P1D4_9APHY</name>
<sequence length="164" mass="17570">MSAPNHSSYYGNSCDRHIYTSASREVVSIDTVPSPKQCPSESPSAMALSLGLLGSVERMNELQMESLAEGEEVGRGGAGEGESGFGMGVVLLATYFIASSIHDLSLLTDHPVAADSLPTTRKWLSPSSSSSFIGKRRSTNSTVSFSTTLARSTLNHPWRFRLLV</sequence>
<gene>
    <name evidence="1" type="ORF">K466DRAFT_603133</name>
</gene>
<protein>
    <submittedName>
        <fullName evidence="1">Uncharacterized protein</fullName>
    </submittedName>
</protein>
<organism evidence="1 2">
    <name type="scientific">Polyporus arcularius HHB13444</name>
    <dbReference type="NCBI Taxonomy" id="1314778"/>
    <lineage>
        <taxon>Eukaryota</taxon>
        <taxon>Fungi</taxon>
        <taxon>Dikarya</taxon>
        <taxon>Basidiomycota</taxon>
        <taxon>Agaricomycotina</taxon>
        <taxon>Agaricomycetes</taxon>
        <taxon>Polyporales</taxon>
        <taxon>Polyporaceae</taxon>
        <taxon>Polyporus</taxon>
    </lineage>
</organism>
<proteinExistence type="predicted"/>
<evidence type="ECO:0000313" key="1">
    <source>
        <dbReference type="EMBL" id="TFK83112.1"/>
    </source>
</evidence>
<dbReference type="AlphaFoldDB" id="A0A5C3P1D4"/>